<feature type="compositionally biased region" description="Pro residues" evidence="1">
    <location>
        <begin position="523"/>
        <end position="540"/>
    </location>
</feature>
<feature type="compositionally biased region" description="Polar residues" evidence="1">
    <location>
        <begin position="70"/>
        <end position="82"/>
    </location>
</feature>
<sequence length="1178" mass="127680">MSGLVPVLRPPPLSPGNKGILLRRAVNISSQQTKLLEEETSWLGSDGKPNVNHKLVPDKVLEQLKKQAVQDKTQSTAPSQRPVTPPLEFDDPVPENPATPKATTPRKSQKELREGIREARALSQAVISPPPRSAGQAIPQLPKDTTSVRTQPNGEKEGGQETAVPASTVVEPQTSTTAPVAAAQVAAAPPVSAPPTAAEVLEVPAQVAAEPIPSIESDGVAAEVQNPDPVQTEEPVAEREPGPQAEAEAVQSNMEPERQPESEAIPEPELIRERSLAQETRSSPPTLQFSRPYSPDWSSVPPSEDIEEGNDEVGSDRDGDVNFNADIRTDEEESGQSADGERTEKDKDELPGLLPPTPHQQQQQTAPPAPSEPPQSVPSRQVYHGRSPELGSSSPAPIDVELPDMLIEGSQLRSHLLRRGTYSDSVGEQPSSSPTPKLPRSSLRRPVLLEQQEESQEQQERQERQGSSERQHPAHIVRPDFGLQEIKDDKDDDIVSEVPETISTNAEAAAKPQPRRRRTKPAVFPPKAPTQTRPPPPPPGVTISRDPRRQPSLTHPPVKAIKKNGIATSDMSTSPIVTPSFQRTETYTHAVAEHRIASVVATPAPVAHAPAPTPIPVAVAVAASSPPVRLPTYNNTPASQQHIHMPMPSNTASPNPNLLRTWMMPFELFTATYPDYRGDLEDFLRACYSLQHSSPSALPSFVFDDIVHTFLDYIEYVQTIASGSPQNLTQWYNLNATNLVHNQNVVTRDNVASILNAYPEEVKAIQTKTPNPNVQADASDAHTQGHVHGSSAKAAPSSSQAEQPSSHESLPPGRPFPFEMGHRPSPVGSSGPSNSILHDLSGYGNSNSTDSGRDSLRARLAQSQSIGLSQNLSQENISESIRHSHAFGPTQSSWESPHVNHHDNRQLPLPSSPVASAAVPAGMDKRAYMLRSLEPVTFTQMQLQPQPQTHMPFTQHLTNYAHEFSIEETPARPVSSARNRGHQQFQEITPQQQPSTTRNQKTPASAATNIRTTSAGTVSAKKSGPLNPTVPNGSSPQQAIVIEEQRDQDVSATFDMTWDEDDEDGDIDFETSFMSVQSAAEARRPPSKPITATTQSSGGGVSKERRRATVAASDIGMLKRITAAEDRDAVATKRVLPASMKRASTDGQPPRKKKKKAAKRLSFANFLEREVGPKPRPA</sequence>
<feature type="region of interest" description="Disordered" evidence="1">
    <location>
        <begin position="66"/>
        <end position="194"/>
    </location>
</feature>
<feature type="compositionally biased region" description="Low complexity" evidence="1">
    <location>
        <begin position="983"/>
        <end position="993"/>
    </location>
</feature>
<dbReference type="Proteomes" id="UP001583186">
    <property type="component" value="Unassembled WGS sequence"/>
</dbReference>
<accession>A0ABR3ZJ22</accession>
<feature type="region of interest" description="Disordered" evidence="1">
    <location>
        <begin position="886"/>
        <end position="917"/>
    </location>
</feature>
<evidence type="ECO:0000256" key="1">
    <source>
        <dbReference type="SAM" id="MobiDB-lite"/>
    </source>
</evidence>
<feature type="compositionally biased region" description="Low complexity" evidence="1">
    <location>
        <begin position="790"/>
        <end position="809"/>
    </location>
</feature>
<comment type="caution">
    <text evidence="2">The sequence shown here is derived from an EMBL/GenBank/DDBJ whole genome shotgun (WGS) entry which is preliminary data.</text>
</comment>
<feature type="region of interest" description="Disordered" evidence="1">
    <location>
        <begin position="770"/>
        <end position="853"/>
    </location>
</feature>
<protein>
    <submittedName>
        <fullName evidence="2">Uncharacterized protein</fullName>
    </submittedName>
</protein>
<feature type="compositionally biased region" description="Basic and acidic residues" evidence="1">
    <location>
        <begin position="1167"/>
        <end position="1178"/>
    </location>
</feature>
<feature type="compositionally biased region" description="Acidic residues" evidence="1">
    <location>
        <begin position="304"/>
        <end position="313"/>
    </location>
</feature>
<gene>
    <name evidence="2" type="ORF">Sste5346_002459</name>
</gene>
<feature type="compositionally biased region" description="Basic and acidic residues" evidence="1">
    <location>
        <begin position="339"/>
        <end position="350"/>
    </location>
</feature>
<feature type="compositionally biased region" description="Polar residues" evidence="1">
    <location>
        <begin position="143"/>
        <end position="153"/>
    </location>
</feature>
<dbReference type="EMBL" id="JAWCUI010000010">
    <property type="protein sequence ID" value="KAL1900149.1"/>
    <property type="molecule type" value="Genomic_DNA"/>
</dbReference>
<feature type="compositionally biased region" description="Low complexity" evidence="1">
    <location>
        <begin position="823"/>
        <end position="835"/>
    </location>
</feature>
<feature type="compositionally biased region" description="Basic residues" evidence="1">
    <location>
        <begin position="1150"/>
        <end position="1159"/>
    </location>
</feature>
<name>A0ABR3ZJ22_9PEZI</name>
<feature type="region of interest" description="Disordered" evidence="1">
    <location>
        <begin position="1078"/>
        <end position="1107"/>
    </location>
</feature>
<evidence type="ECO:0000313" key="2">
    <source>
        <dbReference type="EMBL" id="KAL1900149.1"/>
    </source>
</evidence>
<feature type="compositionally biased region" description="Basic and acidic residues" evidence="1">
    <location>
        <begin position="108"/>
        <end position="120"/>
    </location>
</feature>
<feature type="compositionally biased region" description="Basic and acidic residues" evidence="1">
    <location>
        <begin position="458"/>
        <end position="472"/>
    </location>
</feature>
<proteinExistence type="predicted"/>
<reference evidence="2 3" key="1">
    <citation type="journal article" date="2024" name="IMA Fungus">
        <title>IMA Genome - F19 : A genome assembly and annotation guide to empower mycologists, including annotated draft genome sequences of Ceratocystis pirilliformis, Diaporthe australafricana, Fusarium ophioides, Paecilomyces lecythidis, and Sporothrix stenoceras.</title>
        <authorList>
            <person name="Aylward J."/>
            <person name="Wilson A.M."/>
            <person name="Visagie C.M."/>
            <person name="Spraker J."/>
            <person name="Barnes I."/>
            <person name="Buitendag C."/>
            <person name="Ceriani C."/>
            <person name="Del Mar Angel L."/>
            <person name="du Plessis D."/>
            <person name="Fuchs T."/>
            <person name="Gasser K."/>
            <person name="Kramer D."/>
            <person name="Li W."/>
            <person name="Munsamy K."/>
            <person name="Piso A."/>
            <person name="Price J.L."/>
            <person name="Sonnekus B."/>
            <person name="Thomas C."/>
            <person name="van der Nest A."/>
            <person name="van Dijk A."/>
            <person name="van Heerden A."/>
            <person name="van Vuuren N."/>
            <person name="Yilmaz N."/>
            <person name="Duong T.A."/>
            <person name="van der Merwe N.A."/>
            <person name="Wingfield M.J."/>
            <person name="Wingfield B.D."/>
        </authorList>
    </citation>
    <scope>NUCLEOTIDE SEQUENCE [LARGE SCALE GENOMIC DNA]</scope>
    <source>
        <strain evidence="2 3">CMW 5346</strain>
    </source>
</reference>
<evidence type="ECO:0000313" key="3">
    <source>
        <dbReference type="Proteomes" id="UP001583186"/>
    </source>
</evidence>
<feature type="compositionally biased region" description="Low complexity" evidence="1">
    <location>
        <begin position="430"/>
        <end position="450"/>
    </location>
</feature>
<feature type="region of interest" description="Disordered" evidence="1">
    <location>
        <begin position="970"/>
        <end position="1035"/>
    </location>
</feature>
<feature type="compositionally biased region" description="Low complexity" evidence="1">
    <location>
        <begin position="172"/>
        <end position="194"/>
    </location>
</feature>
<feature type="compositionally biased region" description="Polar residues" evidence="1">
    <location>
        <begin position="994"/>
        <end position="1017"/>
    </location>
</feature>
<feature type="region of interest" description="Disordered" evidence="1">
    <location>
        <begin position="1132"/>
        <end position="1178"/>
    </location>
</feature>
<organism evidence="2 3">
    <name type="scientific">Sporothrix stenoceras</name>
    <dbReference type="NCBI Taxonomy" id="5173"/>
    <lineage>
        <taxon>Eukaryota</taxon>
        <taxon>Fungi</taxon>
        <taxon>Dikarya</taxon>
        <taxon>Ascomycota</taxon>
        <taxon>Pezizomycotina</taxon>
        <taxon>Sordariomycetes</taxon>
        <taxon>Sordariomycetidae</taxon>
        <taxon>Ophiostomatales</taxon>
        <taxon>Ophiostomataceae</taxon>
        <taxon>Sporothrix</taxon>
    </lineage>
</organism>
<feature type="compositionally biased region" description="Low complexity" evidence="1">
    <location>
        <begin position="907"/>
        <end position="917"/>
    </location>
</feature>
<keyword evidence="3" id="KW-1185">Reference proteome</keyword>
<feature type="compositionally biased region" description="Pro residues" evidence="1">
    <location>
        <begin position="367"/>
        <end position="376"/>
    </location>
</feature>
<feature type="compositionally biased region" description="Polar residues" evidence="1">
    <location>
        <begin position="277"/>
        <end position="301"/>
    </location>
</feature>
<feature type="region of interest" description="Disordered" evidence="1">
    <location>
        <begin position="212"/>
        <end position="556"/>
    </location>
</feature>